<evidence type="ECO:0000313" key="1">
    <source>
        <dbReference type="EMBL" id="TGO12043.1"/>
    </source>
</evidence>
<name>A0A4Z1ENT7_9HELO</name>
<reference evidence="1 2" key="1">
    <citation type="submission" date="2017-12" db="EMBL/GenBank/DDBJ databases">
        <title>Comparative genomics of Botrytis spp.</title>
        <authorList>
            <person name="Valero-Jimenez C.A."/>
            <person name="Tapia P."/>
            <person name="Veloso J."/>
            <person name="Silva-Moreno E."/>
            <person name="Staats M."/>
            <person name="Valdes J.H."/>
            <person name="Van Kan J.A.L."/>
        </authorList>
    </citation>
    <scope>NUCLEOTIDE SEQUENCE [LARGE SCALE GENOMIC DNA]</scope>
    <source>
        <strain evidence="1 2">Bt9001</strain>
    </source>
</reference>
<keyword evidence="2" id="KW-1185">Reference proteome</keyword>
<comment type="caution">
    <text evidence="1">The sequence shown here is derived from an EMBL/GenBank/DDBJ whole genome shotgun (WGS) entry which is preliminary data.</text>
</comment>
<organism evidence="1 2">
    <name type="scientific">Botrytis tulipae</name>
    <dbReference type="NCBI Taxonomy" id="87230"/>
    <lineage>
        <taxon>Eukaryota</taxon>
        <taxon>Fungi</taxon>
        <taxon>Dikarya</taxon>
        <taxon>Ascomycota</taxon>
        <taxon>Pezizomycotina</taxon>
        <taxon>Leotiomycetes</taxon>
        <taxon>Helotiales</taxon>
        <taxon>Sclerotiniaceae</taxon>
        <taxon>Botrytis</taxon>
    </lineage>
</organism>
<proteinExistence type="predicted"/>
<evidence type="ECO:0000313" key="2">
    <source>
        <dbReference type="Proteomes" id="UP000297777"/>
    </source>
</evidence>
<protein>
    <submittedName>
        <fullName evidence="1">Uncharacterized protein</fullName>
    </submittedName>
</protein>
<sequence length="66" mass="7331">MPCQANFFATSRNHARRIPSNAADASVNATIYSQSELRKKDDRVVVSFLRRDCHGATRVLAAADPR</sequence>
<dbReference type="AlphaFoldDB" id="A0A4Z1ENT7"/>
<gene>
    <name evidence="1" type="ORF">BTUL_0095g00010</name>
</gene>
<dbReference type="OrthoDB" id="10358123at2759"/>
<dbReference type="Proteomes" id="UP000297777">
    <property type="component" value="Unassembled WGS sequence"/>
</dbReference>
<accession>A0A4Z1ENT7</accession>
<dbReference type="EMBL" id="PQXH01000095">
    <property type="protein sequence ID" value="TGO12043.1"/>
    <property type="molecule type" value="Genomic_DNA"/>
</dbReference>